<dbReference type="Proteomes" id="UP000007151">
    <property type="component" value="Unassembled WGS sequence"/>
</dbReference>
<sequence length="144" mass="16726">MYFYYKFGSTMKCLIFLLFLYIGDILSATLNDLNLPPEHIPYLFNQFPDLANACKESINCPYKSLTNSKVCWGYENNCPPNSSYHVRPKCPGDHRGWVKTKQAQIDTFYTQADFGYVKEQIQDLMVMCEATYPYDSSLECSKYL</sequence>
<dbReference type="EMBL" id="AGBW02009295">
    <property type="protein sequence ID" value="OWR51135.1"/>
    <property type="molecule type" value="Genomic_DNA"/>
</dbReference>
<evidence type="ECO:0000313" key="2">
    <source>
        <dbReference type="Proteomes" id="UP000007151"/>
    </source>
</evidence>
<dbReference type="AlphaFoldDB" id="A0A212FBM3"/>
<feature type="non-terminal residue" evidence="1">
    <location>
        <position position="144"/>
    </location>
</feature>
<name>A0A212FBM3_DANPL</name>
<gene>
    <name evidence="1" type="ORF">KGM_214191A</name>
</gene>
<reference evidence="1 2" key="1">
    <citation type="journal article" date="2011" name="Cell">
        <title>The monarch butterfly genome yields insights into long-distance migration.</title>
        <authorList>
            <person name="Zhan S."/>
            <person name="Merlin C."/>
            <person name="Boore J.L."/>
            <person name="Reppert S.M."/>
        </authorList>
    </citation>
    <scope>NUCLEOTIDE SEQUENCE [LARGE SCALE GENOMIC DNA]</scope>
    <source>
        <strain evidence="1">F-2</strain>
    </source>
</reference>
<comment type="caution">
    <text evidence="1">The sequence shown here is derived from an EMBL/GenBank/DDBJ whole genome shotgun (WGS) entry which is preliminary data.</text>
</comment>
<protein>
    <submittedName>
        <fullName evidence="1">Uncharacterized protein</fullName>
    </submittedName>
</protein>
<keyword evidence="2" id="KW-1185">Reference proteome</keyword>
<dbReference type="STRING" id="278856.A0A212FBM3"/>
<accession>A0A212FBM3</accession>
<dbReference type="KEGG" id="dpl:KGM_214191A"/>
<proteinExistence type="predicted"/>
<evidence type="ECO:0000313" key="1">
    <source>
        <dbReference type="EMBL" id="OWR51135.1"/>
    </source>
</evidence>
<dbReference type="InParanoid" id="A0A212FBM3"/>
<organism evidence="1 2">
    <name type="scientific">Danaus plexippus plexippus</name>
    <dbReference type="NCBI Taxonomy" id="278856"/>
    <lineage>
        <taxon>Eukaryota</taxon>
        <taxon>Metazoa</taxon>
        <taxon>Ecdysozoa</taxon>
        <taxon>Arthropoda</taxon>
        <taxon>Hexapoda</taxon>
        <taxon>Insecta</taxon>
        <taxon>Pterygota</taxon>
        <taxon>Neoptera</taxon>
        <taxon>Endopterygota</taxon>
        <taxon>Lepidoptera</taxon>
        <taxon>Glossata</taxon>
        <taxon>Ditrysia</taxon>
        <taxon>Papilionoidea</taxon>
        <taxon>Nymphalidae</taxon>
        <taxon>Danainae</taxon>
        <taxon>Danaini</taxon>
        <taxon>Danaina</taxon>
        <taxon>Danaus</taxon>
        <taxon>Danaus</taxon>
    </lineage>
</organism>